<dbReference type="PANTHER" id="PTHR43639:SF1">
    <property type="entry name" value="SHORT-CHAIN DEHYDROGENASE_REDUCTASE FAMILY PROTEIN"/>
    <property type="match status" value="1"/>
</dbReference>
<evidence type="ECO:0000259" key="3">
    <source>
        <dbReference type="SMART" id="SM00822"/>
    </source>
</evidence>
<name>A0AA90HBL9_9ACTN</name>
<dbReference type="InterPro" id="IPR036291">
    <property type="entry name" value="NAD(P)-bd_dom_sf"/>
</dbReference>
<gene>
    <name evidence="4" type="ORF">POF50_025460</name>
</gene>
<comment type="similarity">
    <text evidence="1">Belongs to the short-chain dehydrogenases/reductases (SDR) family.</text>
</comment>
<comment type="caution">
    <text evidence="4">The sequence shown here is derived from an EMBL/GenBank/DDBJ whole genome shotgun (WGS) entry which is preliminary data.</text>
</comment>
<dbReference type="Gene3D" id="3.40.50.720">
    <property type="entry name" value="NAD(P)-binding Rossmann-like Domain"/>
    <property type="match status" value="1"/>
</dbReference>
<dbReference type="PRINTS" id="PR00081">
    <property type="entry name" value="GDHRDH"/>
</dbReference>
<dbReference type="PANTHER" id="PTHR43639">
    <property type="entry name" value="OXIDOREDUCTASE, SHORT-CHAIN DEHYDROGENASE/REDUCTASE FAMILY (AFU_ORTHOLOGUE AFUA_5G02870)"/>
    <property type="match status" value="1"/>
</dbReference>
<evidence type="ECO:0000256" key="1">
    <source>
        <dbReference type="ARBA" id="ARBA00006484"/>
    </source>
</evidence>
<protein>
    <submittedName>
        <fullName evidence="4">SDR family oxidoreductase</fullName>
    </submittedName>
</protein>
<reference evidence="4" key="1">
    <citation type="submission" date="2023-05" db="EMBL/GenBank/DDBJ databases">
        <title>Streptantibioticus silvisoli sp. nov., acidotolerant actinomycetes 1 from pine litter.</title>
        <authorList>
            <person name="Swiecimska M."/>
            <person name="Golinska P."/>
            <person name="Sangal V."/>
            <person name="Wachnowicz B."/>
            <person name="Goodfellow M."/>
        </authorList>
    </citation>
    <scope>NUCLEOTIDE SEQUENCE</scope>
    <source>
        <strain evidence="4">SL13</strain>
    </source>
</reference>
<dbReference type="EMBL" id="JABXJJ020000035">
    <property type="protein sequence ID" value="MDI5972650.1"/>
    <property type="molecule type" value="Genomic_DNA"/>
</dbReference>
<evidence type="ECO:0000256" key="2">
    <source>
        <dbReference type="ARBA" id="ARBA00023002"/>
    </source>
</evidence>
<keyword evidence="2" id="KW-0560">Oxidoreductase</keyword>
<dbReference type="SUPFAM" id="SSF51735">
    <property type="entry name" value="NAD(P)-binding Rossmann-fold domains"/>
    <property type="match status" value="1"/>
</dbReference>
<dbReference type="SMART" id="SM00822">
    <property type="entry name" value="PKS_KR"/>
    <property type="match status" value="1"/>
</dbReference>
<accession>A0AA90HBL9</accession>
<dbReference type="GO" id="GO:0016491">
    <property type="term" value="F:oxidoreductase activity"/>
    <property type="evidence" value="ECO:0007669"/>
    <property type="project" value="UniProtKB-KW"/>
</dbReference>
<dbReference type="AlphaFoldDB" id="A0AA90HBL9"/>
<proteinExistence type="inferred from homology"/>
<dbReference type="PRINTS" id="PR00080">
    <property type="entry name" value="SDRFAMILY"/>
</dbReference>
<feature type="domain" description="Ketoreductase" evidence="3">
    <location>
        <begin position="25"/>
        <end position="204"/>
    </location>
</feature>
<evidence type="ECO:0000313" key="4">
    <source>
        <dbReference type="EMBL" id="MDI5972650.1"/>
    </source>
</evidence>
<sequence length="266" mass="27096">MNGEAAAGDAPAWSGGGPLSRLEGKVALVTGAGRGVGLAVARKLCASGCRVVLNHRGTPADAEPMLRSFDGLAGTAEAVRADVRRPRETVAALREVADRHGRLDLLVHNAGTWHPMPATAARPGALREDMSLALAPLLTAAPLLPELMPDGGRVVAVSSSGARAVVPGGYVSAGLAKAALEALVRYLAAELAGRGIAVNAVSTAKIDKGPDTVDAQLRQVLTRRTPGGRLTVPQDVADAVALLCTDEAGWIHGQTLVVDGGMSLLA</sequence>
<dbReference type="Pfam" id="PF13561">
    <property type="entry name" value="adh_short_C2"/>
    <property type="match status" value="1"/>
</dbReference>
<dbReference type="InterPro" id="IPR002347">
    <property type="entry name" value="SDR_fam"/>
</dbReference>
<dbReference type="InterPro" id="IPR057326">
    <property type="entry name" value="KR_dom"/>
</dbReference>
<dbReference type="RefSeq" id="WP_282698989.1">
    <property type="nucleotide sequence ID" value="NZ_JABXJJ020000035.1"/>
</dbReference>
<organism evidence="4">
    <name type="scientific">Streptantibioticus silvisoli</name>
    <dbReference type="NCBI Taxonomy" id="2705255"/>
    <lineage>
        <taxon>Bacteria</taxon>
        <taxon>Bacillati</taxon>
        <taxon>Actinomycetota</taxon>
        <taxon>Actinomycetes</taxon>
        <taxon>Kitasatosporales</taxon>
        <taxon>Streptomycetaceae</taxon>
        <taxon>Streptantibioticus</taxon>
    </lineage>
</organism>